<evidence type="ECO:0000313" key="7">
    <source>
        <dbReference type="EMBL" id="EME44983.1"/>
    </source>
</evidence>
<evidence type="ECO:0000256" key="2">
    <source>
        <dbReference type="ARBA" id="ARBA00022833"/>
    </source>
</evidence>
<dbReference type="InterPro" id="IPR052360">
    <property type="entry name" value="Transcr_Regulatory_Proteins"/>
</dbReference>
<dbReference type="AlphaFoldDB" id="N1PPX2"/>
<dbReference type="PANTHER" id="PTHR36206:SF12">
    <property type="entry name" value="ASPERCRYPTIN BIOSYNTHESIS CLUSTER-SPECIFIC TRANSCRIPTION REGULATOR ATNN-RELATED"/>
    <property type="match status" value="1"/>
</dbReference>
<dbReference type="GO" id="GO:0003677">
    <property type="term" value="F:DNA binding"/>
    <property type="evidence" value="ECO:0007669"/>
    <property type="project" value="UniProtKB-KW"/>
</dbReference>
<evidence type="ECO:0000256" key="5">
    <source>
        <dbReference type="ARBA" id="ARBA00023163"/>
    </source>
</evidence>
<evidence type="ECO:0000256" key="1">
    <source>
        <dbReference type="ARBA" id="ARBA00022723"/>
    </source>
</evidence>
<keyword evidence="8" id="KW-1185">Reference proteome</keyword>
<keyword evidence="5" id="KW-0804">Transcription</keyword>
<keyword evidence="4" id="KW-0238">DNA-binding</keyword>
<keyword evidence="6" id="KW-0539">Nucleus</keyword>
<evidence type="ECO:0000313" key="8">
    <source>
        <dbReference type="Proteomes" id="UP000016933"/>
    </source>
</evidence>
<name>N1PPX2_DOTSN</name>
<dbReference type="InterPro" id="IPR021858">
    <property type="entry name" value="Fun_TF"/>
</dbReference>
<protein>
    <recommendedName>
        <fullName evidence="9">Zn(2)-C6 fungal-type domain-containing protein</fullName>
    </recommendedName>
</protein>
<accession>N1PPX2</accession>
<sequence>MTPASATSNTREFFFVSNSDDKHELRLKNRHAQIGQANDQQRRAAKAVENIPQPVLIKFRANASDRSVQRPTTDYTQRCVQCNKKRKTARQTNGCSRCHGHGQGSRGRIWRTAEGVEPPAGHSAVHSPGPVAQTNHIVTYPLRWTNSAPAQDHRALHYFYTFAALDLSGYLPGHFWARFVLQSCEVEPLVRPAVAAVANAHLDHRTSESFSPSTLGAYQIALRELRRYMSKEVKPTCEVVLVCCILLYTFDKVRGDFAAADVHLRSALAILSNATGMRRRVRVGPSSSTVGGKDDLHDLTVHFMQMDIEATMQDLDRGPMRALADYGIEAPYLDANSPYQQTFWTPHDCMESWMFICHDVWRFIGTNARYRHVPIFTIPLVIAEDRAKLLSWVKRWKQAMDDYTERHPIPKVKDLPTALFDDTTSRLVLNAINVLIILSHYYTIKWLLEESLGEHNPKPYDKRPEKMLRVGRFVGAGWVLGGLWGATGGLCVGL</sequence>
<organism evidence="7 8">
    <name type="scientific">Dothistroma septosporum (strain NZE10 / CBS 128990)</name>
    <name type="common">Red band needle blight fungus</name>
    <name type="synonym">Mycosphaerella pini</name>
    <dbReference type="NCBI Taxonomy" id="675120"/>
    <lineage>
        <taxon>Eukaryota</taxon>
        <taxon>Fungi</taxon>
        <taxon>Dikarya</taxon>
        <taxon>Ascomycota</taxon>
        <taxon>Pezizomycotina</taxon>
        <taxon>Dothideomycetes</taxon>
        <taxon>Dothideomycetidae</taxon>
        <taxon>Mycosphaerellales</taxon>
        <taxon>Mycosphaerellaceae</taxon>
        <taxon>Dothistroma</taxon>
    </lineage>
</organism>
<gene>
    <name evidence="7" type="ORF">DOTSEDRAFT_79140</name>
</gene>
<dbReference type="Pfam" id="PF11951">
    <property type="entry name" value="Fungal_trans_2"/>
    <property type="match status" value="1"/>
</dbReference>
<dbReference type="GO" id="GO:0046872">
    <property type="term" value="F:metal ion binding"/>
    <property type="evidence" value="ECO:0007669"/>
    <property type="project" value="UniProtKB-KW"/>
</dbReference>
<dbReference type="PANTHER" id="PTHR36206">
    <property type="entry name" value="ASPERCRYPTIN BIOSYNTHESIS CLUSTER-SPECIFIC TRANSCRIPTION REGULATOR ATNN-RELATED"/>
    <property type="match status" value="1"/>
</dbReference>
<evidence type="ECO:0008006" key="9">
    <source>
        <dbReference type="Google" id="ProtNLM"/>
    </source>
</evidence>
<dbReference type="EMBL" id="KB446538">
    <property type="protein sequence ID" value="EME44983.1"/>
    <property type="molecule type" value="Genomic_DNA"/>
</dbReference>
<keyword evidence="2" id="KW-0862">Zinc</keyword>
<reference evidence="8" key="1">
    <citation type="journal article" date="2012" name="PLoS Genet.">
        <title>The genomes of the fungal plant pathogens Cladosporium fulvum and Dothistroma septosporum reveal adaptation to different hosts and lifestyles but also signatures of common ancestry.</title>
        <authorList>
            <person name="de Wit P.J.G.M."/>
            <person name="van der Burgt A."/>
            <person name="Oekmen B."/>
            <person name="Stergiopoulos I."/>
            <person name="Abd-Elsalam K.A."/>
            <person name="Aerts A.L."/>
            <person name="Bahkali A.H."/>
            <person name="Beenen H.G."/>
            <person name="Chettri P."/>
            <person name="Cox M.P."/>
            <person name="Datema E."/>
            <person name="de Vries R.P."/>
            <person name="Dhillon B."/>
            <person name="Ganley A.R."/>
            <person name="Griffiths S.A."/>
            <person name="Guo Y."/>
            <person name="Hamelin R.C."/>
            <person name="Henrissat B."/>
            <person name="Kabir M.S."/>
            <person name="Jashni M.K."/>
            <person name="Kema G."/>
            <person name="Klaubauf S."/>
            <person name="Lapidus A."/>
            <person name="Levasseur A."/>
            <person name="Lindquist E."/>
            <person name="Mehrabi R."/>
            <person name="Ohm R.A."/>
            <person name="Owen T.J."/>
            <person name="Salamov A."/>
            <person name="Schwelm A."/>
            <person name="Schijlen E."/>
            <person name="Sun H."/>
            <person name="van den Burg H.A."/>
            <person name="van Ham R.C.H.J."/>
            <person name="Zhang S."/>
            <person name="Goodwin S.B."/>
            <person name="Grigoriev I.V."/>
            <person name="Collemare J."/>
            <person name="Bradshaw R.E."/>
        </authorList>
    </citation>
    <scope>NUCLEOTIDE SEQUENCE [LARGE SCALE GENOMIC DNA]</scope>
    <source>
        <strain evidence="8">NZE10 / CBS 128990</strain>
    </source>
</reference>
<reference evidence="7 8" key="2">
    <citation type="journal article" date="2012" name="PLoS Pathog.">
        <title>Diverse lifestyles and strategies of plant pathogenesis encoded in the genomes of eighteen Dothideomycetes fungi.</title>
        <authorList>
            <person name="Ohm R.A."/>
            <person name="Feau N."/>
            <person name="Henrissat B."/>
            <person name="Schoch C.L."/>
            <person name="Horwitz B.A."/>
            <person name="Barry K.W."/>
            <person name="Condon B.J."/>
            <person name="Copeland A.C."/>
            <person name="Dhillon B."/>
            <person name="Glaser F."/>
            <person name="Hesse C.N."/>
            <person name="Kosti I."/>
            <person name="LaButti K."/>
            <person name="Lindquist E.A."/>
            <person name="Lucas S."/>
            <person name="Salamov A.A."/>
            <person name="Bradshaw R.E."/>
            <person name="Ciuffetti L."/>
            <person name="Hamelin R.C."/>
            <person name="Kema G.H.J."/>
            <person name="Lawrence C."/>
            <person name="Scott J.A."/>
            <person name="Spatafora J.W."/>
            <person name="Turgeon B.G."/>
            <person name="de Wit P.J.G.M."/>
            <person name="Zhong S."/>
            <person name="Goodwin S.B."/>
            <person name="Grigoriev I.V."/>
        </authorList>
    </citation>
    <scope>NUCLEOTIDE SEQUENCE [LARGE SCALE GENOMIC DNA]</scope>
    <source>
        <strain evidence="8">NZE10 / CBS 128990</strain>
    </source>
</reference>
<keyword evidence="3" id="KW-0805">Transcription regulation</keyword>
<proteinExistence type="predicted"/>
<dbReference type="eggNOG" id="ENOG502SND8">
    <property type="taxonomic scope" value="Eukaryota"/>
</dbReference>
<dbReference type="OrthoDB" id="2593732at2759"/>
<dbReference type="HOGENOM" id="CLU_552095_0_0_1"/>
<evidence type="ECO:0000256" key="3">
    <source>
        <dbReference type="ARBA" id="ARBA00023015"/>
    </source>
</evidence>
<evidence type="ECO:0000256" key="4">
    <source>
        <dbReference type="ARBA" id="ARBA00023125"/>
    </source>
</evidence>
<keyword evidence="1" id="KW-0479">Metal-binding</keyword>
<evidence type="ECO:0000256" key="6">
    <source>
        <dbReference type="ARBA" id="ARBA00023242"/>
    </source>
</evidence>
<dbReference type="Proteomes" id="UP000016933">
    <property type="component" value="Unassembled WGS sequence"/>
</dbReference>